<keyword evidence="7" id="KW-0418">Kinase</keyword>
<proteinExistence type="predicted"/>
<sequence length="134" mass="14879">MKIILVSHGSFSKGLLESVQMIIGEQKGIIAYGLYPQETTDDLVAKLESEIVKDENEECLFLSDLFFGSPFNAVVRLMQKYDLYHVTGVSMPLVLEAALARNSGATPEEVCNKIVEISRDSVKDIKKLLAEEVK</sequence>
<gene>
    <name evidence="9" type="ORF">J2Z34_002981</name>
</gene>
<evidence type="ECO:0000259" key="8">
    <source>
        <dbReference type="PROSITE" id="PS51096"/>
    </source>
</evidence>
<evidence type="ECO:0000256" key="3">
    <source>
        <dbReference type="ARBA" id="ARBA00022490"/>
    </source>
</evidence>
<keyword evidence="2" id="KW-0813">Transport</keyword>
<dbReference type="PROSITE" id="PS51096">
    <property type="entry name" value="PTS_EIIA_TYPE_4"/>
    <property type="match status" value="1"/>
</dbReference>
<evidence type="ECO:0000256" key="5">
    <source>
        <dbReference type="ARBA" id="ARBA00022679"/>
    </source>
</evidence>
<dbReference type="PANTHER" id="PTHR33799:SF1">
    <property type="entry name" value="PTS SYSTEM MANNOSE-SPECIFIC EIIAB COMPONENT-RELATED"/>
    <property type="match status" value="1"/>
</dbReference>
<organism evidence="9 10">
    <name type="scientific">Youngiibacter multivorans</name>
    <dbReference type="NCBI Taxonomy" id="937251"/>
    <lineage>
        <taxon>Bacteria</taxon>
        <taxon>Bacillati</taxon>
        <taxon>Bacillota</taxon>
        <taxon>Clostridia</taxon>
        <taxon>Eubacteriales</taxon>
        <taxon>Clostridiaceae</taxon>
        <taxon>Youngiibacter</taxon>
    </lineage>
</organism>
<dbReference type="InterPro" id="IPR033887">
    <property type="entry name" value="PTS_IIA_man"/>
</dbReference>
<name>A0ABS4G7G4_9CLOT</name>
<dbReference type="CDD" id="cd00006">
    <property type="entry name" value="PTS_IIA_man"/>
    <property type="match status" value="1"/>
</dbReference>
<keyword evidence="3" id="KW-0963">Cytoplasm</keyword>
<protein>
    <submittedName>
        <fullName evidence="9">PTS system mannose-specific IIA component</fullName>
    </submittedName>
</protein>
<dbReference type="InterPro" id="IPR004701">
    <property type="entry name" value="PTS_EIIA_man-typ"/>
</dbReference>
<dbReference type="PANTHER" id="PTHR33799">
    <property type="entry name" value="PTS PERMEASE-RELATED-RELATED"/>
    <property type="match status" value="1"/>
</dbReference>
<evidence type="ECO:0000313" key="9">
    <source>
        <dbReference type="EMBL" id="MBP1920469.1"/>
    </source>
</evidence>
<keyword evidence="4" id="KW-0762">Sugar transport</keyword>
<comment type="subcellular location">
    <subcellularLocation>
        <location evidence="1">Cytoplasm</location>
    </subcellularLocation>
</comment>
<comment type="caution">
    <text evidence="9">The sequence shown here is derived from an EMBL/GenBank/DDBJ whole genome shotgun (WGS) entry which is preliminary data.</text>
</comment>
<keyword evidence="6" id="KW-0598">Phosphotransferase system</keyword>
<dbReference type="Proteomes" id="UP001519271">
    <property type="component" value="Unassembled WGS sequence"/>
</dbReference>
<evidence type="ECO:0000256" key="4">
    <source>
        <dbReference type="ARBA" id="ARBA00022597"/>
    </source>
</evidence>
<accession>A0ABS4G7G4</accession>
<evidence type="ECO:0000256" key="7">
    <source>
        <dbReference type="ARBA" id="ARBA00022777"/>
    </source>
</evidence>
<dbReference type="RefSeq" id="WP_209460642.1">
    <property type="nucleotide sequence ID" value="NZ_JAGGKC010000030.1"/>
</dbReference>
<keyword evidence="10" id="KW-1185">Reference proteome</keyword>
<dbReference type="Pfam" id="PF03610">
    <property type="entry name" value="EIIA-man"/>
    <property type="match status" value="1"/>
</dbReference>
<dbReference type="EMBL" id="JAGGKC010000030">
    <property type="protein sequence ID" value="MBP1920469.1"/>
    <property type="molecule type" value="Genomic_DNA"/>
</dbReference>
<dbReference type="Gene3D" id="3.40.50.510">
    <property type="entry name" value="Phosphotransferase system, mannose-type IIA component"/>
    <property type="match status" value="1"/>
</dbReference>
<dbReference type="SUPFAM" id="SSF53062">
    <property type="entry name" value="PTS system fructose IIA component-like"/>
    <property type="match status" value="1"/>
</dbReference>
<evidence type="ECO:0000256" key="6">
    <source>
        <dbReference type="ARBA" id="ARBA00022683"/>
    </source>
</evidence>
<evidence type="ECO:0000256" key="1">
    <source>
        <dbReference type="ARBA" id="ARBA00004496"/>
    </source>
</evidence>
<evidence type="ECO:0000256" key="2">
    <source>
        <dbReference type="ARBA" id="ARBA00022448"/>
    </source>
</evidence>
<dbReference type="InterPro" id="IPR036662">
    <property type="entry name" value="PTS_EIIA_man-typ_sf"/>
</dbReference>
<keyword evidence="5" id="KW-0808">Transferase</keyword>
<reference evidence="9 10" key="1">
    <citation type="submission" date="2021-03" db="EMBL/GenBank/DDBJ databases">
        <title>Genomic Encyclopedia of Type Strains, Phase IV (KMG-IV): sequencing the most valuable type-strain genomes for metagenomic binning, comparative biology and taxonomic classification.</title>
        <authorList>
            <person name="Goeker M."/>
        </authorList>
    </citation>
    <scope>NUCLEOTIDE SEQUENCE [LARGE SCALE GENOMIC DNA]</scope>
    <source>
        <strain evidence="9 10">DSM 6139</strain>
    </source>
</reference>
<evidence type="ECO:0000313" key="10">
    <source>
        <dbReference type="Proteomes" id="UP001519271"/>
    </source>
</evidence>
<dbReference type="InterPro" id="IPR051471">
    <property type="entry name" value="Bacterial_PTS_sugar_comp"/>
</dbReference>
<feature type="domain" description="PTS EIIA type-4" evidence="8">
    <location>
        <begin position="1"/>
        <end position="122"/>
    </location>
</feature>